<dbReference type="OrthoDB" id="5880145at2"/>
<comment type="caution">
    <text evidence="1">The sequence shown here is derived from an EMBL/GenBank/DDBJ whole genome shotgun (WGS) entry which is preliminary data.</text>
</comment>
<sequence length="67" mass="7509">MYLHSCTIVLCDHSKLICKTVDQSLGIIDYHGTSNIDAIEIKAKEGVRVHSYQTLSIEESIESLMNL</sequence>
<dbReference type="EMBL" id="AFWF01000069">
    <property type="protein sequence ID" value="EGU44347.1"/>
    <property type="molecule type" value="Genomic_DNA"/>
</dbReference>
<protein>
    <submittedName>
        <fullName evidence="1">Uncharacterized protein</fullName>
    </submittedName>
</protein>
<dbReference type="AlphaFoldDB" id="F9RZT9"/>
<evidence type="ECO:0000313" key="2">
    <source>
        <dbReference type="Proteomes" id="UP000004605"/>
    </source>
</evidence>
<gene>
    <name evidence="1" type="ORF">VII00023_22689</name>
</gene>
<keyword evidence="2" id="KW-1185">Reference proteome</keyword>
<dbReference type="RefSeq" id="WP_006711369.1">
    <property type="nucleotide sequence ID" value="NZ_AFWF01000069.1"/>
</dbReference>
<organism evidence="1 2">
    <name type="scientific">Vibrio ichthyoenteri ATCC 700023</name>
    <dbReference type="NCBI Taxonomy" id="870968"/>
    <lineage>
        <taxon>Bacteria</taxon>
        <taxon>Pseudomonadati</taxon>
        <taxon>Pseudomonadota</taxon>
        <taxon>Gammaproteobacteria</taxon>
        <taxon>Vibrionales</taxon>
        <taxon>Vibrionaceae</taxon>
        <taxon>Vibrio</taxon>
    </lineage>
</organism>
<name>F9RZT9_9VIBR</name>
<evidence type="ECO:0000313" key="1">
    <source>
        <dbReference type="EMBL" id="EGU44347.1"/>
    </source>
</evidence>
<reference evidence="1 2" key="1">
    <citation type="journal article" date="2012" name="Int. J. Syst. Evol. Microbiol.">
        <title>Vibrio caribbeanicus sp. nov., isolated from the marine sponge Scleritoderma cyanea.</title>
        <authorList>
            <person name="Hoffmann M."/>
            <person name="Monday S.R."/>
            <person name="Allard M.W."/>
            <person name="Strain E.A."/>
            <person name="Whittaker P."/>
            <person name="Naum M."/>
            <person name="McCarthy P.J."/>
            <person name="Lopez J.V."/>
            <person name="Fischer M."/>
            <person name="Brown E.W."/>
        </authorList>
    </citation>
    <scope>NUCLEOTIDE SEQUENCE [LARGE SCALE GENOMIC DNA]</scope>
    <source>
        <strain evidence="1 2">ATCC 700023</strain>
    </source>
</reference>
<accession>F9RZT9</accession>
<proteinExistence type="predicted"/>
<dbReference type="Proteomes" id="UP000004605">
    <property type="component" value="Unassembled WGS sequence"/>
</dbReference>